<sequence length="119" mass="12763">MTDVNTYQSRRRHQKPWPRVLSGLVCGALVVMPGPALADPDATAEIGTLSPSALMARYQVECLDRSARNAARDAGAAQARDHGTRCDALAEAIQSLDAETIRDGSADLARPDFYTPGRP</sequence>
<dbReference type="RefSeq" id="WP_092780944.1">
    <property type="nucleotide sequence ID" value="NZ_FNAP01000001.1"/>
</dbReference>
<evidence type="ECO:0000313" key="2">
    <source>
        <dbReference type="EMBL" id="SDD69349.1"/>
    </source>
</evidence>
<keyword evidence="1" id="KW-0732">Signal</keyword>
<dbReference type="STRING" id="69960.SAMN05421720_101269"/>
<reference evidence="2 3" key="1">
    <citation type="submission" date="2016-10" db="EMBL/GenBank/DDBJ databases">
        <authorList>
            <person name="de Groot N.N."/>
        </authorList>
    </citation>
    <scope>NUCLEOTIDE SEQUENCE [LARGE SCALE GENOMIC DNA]</scope>
    <source>
        <strain evidence="2 3">ATCC 700224</strain>
    </source>
</reference>
<evidence type="ECO:0008006" key="4">
    <source>
        <dbReference type="Google" id="ProtNLM"/>
    </source>
</evidence>
<dbReference type="AlphaFoldDB" id="A0A1G6WU82"/>
<keyword evidence="3" id="KW-1185">Reference proteome</keyword>
<dbReference type="Proteomes" id="UP000199412">
    <property type="component" value="Unassembled WGS sequence"/>
</dbReference>
<name>A0A1G6WU82_9PROT</name>
<proteinExistence type="predicted"/>
<accession>A0A1G6WU82</accession>
<dbReference type="OrthoDB" id="9989184at2"/>
<evidence type="ECO:0000256" key="1">
    <source>
        <dbReference type="SAM" id="SignalP"/>
    </source>
</evidence>
<dbReference type="EMBL" id="FNAP01000001">
    <property type="protein sequence ID" value="SDD69349.1"/>
    <property type="molecule type" value="Genomic_DNA"/>
</dbReference>
<feature type="signal peptide" evidence="1">
    <location>
        <begin position="1"/>
        <end position="38"/>
    </location>
</feature>
<gene>
    <name evidence="2" type="ORF">SAMN05421720_101269</name>
</gene>
<protein>
    <recommendedName>
        <fullName evidence="4">UrcA family protein</fullName>
    </recommendedName>
</protein>
<evidence type="ECO:0000313" key="3">
    <source>
        <dbReference type="Proteomes" id="UP000199412"/>
    </source>
</evidence>
<feature type="chain" id="PRO_5011758207" description="UrcA family protein" evidence="1">
    <location>
        <begin position="39"/>
        <end position="119"/>
    </location>
</feature>
<organism evidence="2 3">
    <name type="scientific">Rhodospira trueperi</name>
    <dbReference type="NCBI Taxonomy" id="69960"/>
    <lineage>
        <taxon>Bacteria</taxon>
        <taxon>Pseudomonadati</taxon>
        <taxon>Pseudomonadota</taxon>
        <taxon>Alphaproteobacteria</taxon>
        <taxon>Rhodospirillales</taxon>
        <taxon>Rhodospirillaceae</taxon>
        <taxon>Rhodospira</taxon>
    </lineage>
</organism>